<sequence>MFTRHDKNYGRGRRFENREQGRSKSSQDNWRDDKIRREKEKKLLHMIALENKERRKMFHKILTKEVCVVSPRCKPIKIQEVGVTQVKEGGKQVKNDDTREGFKVNEECARVKDKVMEIKEDDIYHKGRKPKFSDNGG</sequence>
<keyword evidence="3" id="KW-1185">Reference proteome</keyword>
<organism evidence="2 3">
    <name type="scientific">Mikania micrantha</name>
    <name type="common">bitter vine</name>
    <dbReference type="NCBI Taxonomy" id="192012"/>
    <lineage>
        <taxon>Eukaryota</taxon>
        <taxon>Viridiplantae</taxon>
        <taxon>Streptophyta</taxon>
        <taxon>Embryophyta</taxon>
        <taxon>Tracheophyta</taxon>
        <taxon>Spermatophyta</taxon>
        <taxon>Magnoliopsida</taxon>
        <taxon>eudicotyledons</taxon>
        <taxon>Gunneridae</taxon>
        <taxon>Pentapetalae</taxon>
        <taxon>asterids</taxon>
        <taxon>campanulids</taxon>
        <taxon>Asterales</taxon>
        <taxon>Asteraceae</taxon>
        <taxon>Asteroideae</taxon>
        <taxon>Heliantheae alliance</taxon>
        <taxon>Eupatorieae</taxon>
        <taxon>Mikania</taxon>
    </lineage>
</organism>
<name>A0A5N6PT74_9ASTR</name>
<accession>A0A5N6PT74</accession>
<dbReference type="EMBL" id="SZYD01000002">
    <property type="protein sequence ID" value="KAD7116552.1"/>
    <property type="molecule type" value="Genomic_DNA"/>
</dbReference>
<evidence type="ECO:0000256" key="1">
    <source>
        <dbReference type="SAM" id="MobiDB-lite"/>
    </source>
</evidence>
<feature type="compositionally biased region" description="Basic and acidic residues" evidence="1">
    <location>
        <begin position="1"/>
        <end position="22"/>
    </location>
</feature>
<comment type="caution">
    <text evidence="2">The sequence shown here is derived from an EMBL/GenBank/DDBJ whole genome shotgun (WGS) entry which is preliminary data.</text>
</comment>
<dbReference type="AlphaFoldDB" id="A0A5N6PT74"/>
<evidence type="ECO:0000313" key="2">
    <source>
        <dbReference type="EMBL" id="KAD7116552.1"/>
    </source>
</evidence>
<gene>
    <name evidence="2" type="ORF">E3N88_03820</name>
</gene>
<evidence type="ECO:0000313" key="3">
    <source>
        <dbReference type="Proteomes" id="UP000326396"/>
    </source>
</evidence>
<reference evidence="2 3" key="1">
    <citation type="submission" date="2019-05" db="EMBL/GenBank/DDBJ databases">
        <title>Mikania micrantha, genome provides insights into the molecular mechanism of rapid growth.</title>
        <authorList>
            <person name="Liu B."/>
        </authorList>
    </citation>
    <scope>NUCLEOTIDE SEQUENCE [LARGE SCALE GENOMIC DNA]</scope>
    <source>
        <strain evidence="2">NLD-2019</strain>
        <tissue evidence="2">Leaf</tissue>
    </source>
</reference>
<protein>
    <submittedName>
        <fullName evidence="2">Uncharacterized protein</fullName>
    </submittedName>
</protein>
<feature type="region of interest" description="Disordered" evidence="1">
    <location>
        <begin position="1"/>
        <end position="36"/>
    </location>
</feature>
<dbReference type="Proteomes" id="UP000326396">
    <property type="component" value="Linkage Group LG10"/>
</dbReference>
<proteinExistence type="predicted"/>